<evidence type="ECO:0000313" key="2">
    <source>
        <dbReference type="Proteomes" id="UP000828941"/>
    </source>
</evidence>
<comment type="caution">
    <text evidence="1">The sequence shown here is derived from an EMBL/GenBank/DDBJ whole genome shotgun (WGS) entry which is preliminary data.</text>
</comment>
<organism evidence="1 2">
    <name type="scientific">Bauhinia variegata</name>
    <name type="common">Purple orchid tree</name>
    <name type="synonym">Phanera variegata</name>
    <dbReference type="NCBI Taxonomy" id="167791"/>
    <lineage>
        <taxon>Eukaryota</taxon>
        <taxon>Viridiplantae</taxon>
        <taxon>Streptophyta</taxon>
        <taxon>Embryophyta</taxon>
        <taxon>Tracheophyta</taxon>
        <taxon>Spermatophyta</taxon>
        <taxon>Magnoliopsida</taxon>
        <taxon>eudicotyledons</taxon>
        <taxon>Gunneridae</taxon>
        <taxon>Pentapetalae</taxon>
        <taxon>rosids</taxon>
        <taxon>fabids</taxon>
        <taxon>Fabales</taxon>
        <taxon>Fabaceae</taxon>
        <taxon>Cercidoideae</taxon>
        <taxon>Cercideae</taxon>
        <taxon>Bauhiniinae</taxon>
        <taxon>Bauhinia</taxon>
    </lineage>
</organism>
<evidence type="ECO:0000313" key="1">
    <source>
        <dbReference type="EMBL" id="KAI4305194.1"/>
    </source>
</evidence>
<reference evidence="1 2" key="1">
    <citation type="journal article" date="2022" name="DNA Res.">
        <title>Chromosomal-level genome assembly of the orchid tree Bauhinia variegata (Leguminosae; Cercidoideae) supports the allotetraploid origin hypothesis of Bauhinia.</title>
        <authorList>
            <person name="Zhong Y."/>
            <person name="Chen Y."/>
            <person name="Zheng D."/>
            <person name="Pang J."/>
            <person name="Liu Y."/>
            <person name="Luo S."/>
            <person name="Meng S."/>
            <person name="Qian L."/>
            <person name="Wei D."/>
            <person name="Dai S."/>
            <person name="Zhou R."/>
        </authorList>
    </citation>
    <scope>NUCLEOTIDE SEQUENCE [LARGE SCALE GENOMIC DNA]</scope>
    <source>
        <strain evidence="1">BV-YZ2020</strain>
    </source>
</reference>
<name>A0ACB9L660_BAUVA</name>
<sequence length="175" mass="19368">MVRRIHHCGPESLSRFGKPKDPFEGLPVVFHGIKKVFFDGFRARIAAFCPGGPISTQFLSQNGTALVVGDSIFVHGGLLPRHVSYGLEKINEEVRNWINGLSGRFSPIPCREEAGVVWLRKFSKELAKNCDCSTLEHVLSTIPGVKRMIMGHTIQKVGINGVCDDRAIRIDLIDS</sequence>
<accession>A0ACB9L660</accession>
<gene>
    <name evidence="1" type="ORF">L6164_028577</name>
</gene>
<proteinExistence type="predicted"/>
<keyword evidence="2" id="KW-1185">Reference proteome</keyword>
<protein>
    <submittedName>
        <fullName evidence="1">Uncharacterized protein</fullName>
    </submittedName>
</protein>
<dbReference type="Proteomes" id="UP000828941">
    <property type="component" value="Chromosome 12"/>
</dbReference>
<dbReference type="EMBL" id="CM039437">
    <property type="protein sequence ID" value="KAI4305194.1"/>
    <property type="molecule type" value="Genomic_DNA"/>
</dbReference>